<dbReference type="Pfam" id="PF04932">
    <property type="entry name" value="Wzy_C"/>
    <property type="match status" value="1"/>
</dbReference>
<evidence type="ECO:0000313" key="9">
    <source>
        <dbReference type="EMBL" id="QTD45583.1"/>
    </source>
</evidence>
<dbReference type="Proteomes" id="UP000663903">
    <property type="component" value="Chromosome"/>
</dbReference>
<evidence type="ECO:0000259" key="8">
    <source>
        <dbReference type="Pfam" id="PF15864"/>
    </source>
</evidence>
<feature type="transmembrane region" description="Helical" evidence="5">
    <location>
        <begin position="308"/>
        <end position="327"/>
    </location>
</feature>
<dbReference type="PANTHER" id="PTHR37422">
    <property type="entry name" value="TEICHURONIC ACID BIOSYNTHESIS PROTEIN TUAE"/>
    <property type="match status" value="1"/>
</dbReference>
<feature type="domain" description="Virulence factor membrane-bound polymerase C-terminal" evidence="7">
    <location>
        <begin position="308"/>
        <end position="487"/>
    </location>
</feature>
<feature type="transmembrane region" description="Helical" evidence="5">
    <location>
        <begin position="333"/>
        <end position="352"/>
    </location>
</feature>
<evidence type="ECO:0000259" key="7">
    <source>
        <dbReference type="Pfam" id="PF11846"/>
    </source>
</evidence>
<feature type="domain" description="O-antigen ligase-related" evidence="6">
    <location>
        <begin position="132"/>
        <end position="286"/>
    </location>
</feature>
<organism evidence="9 10">
    <name type="scientific">Ottowia testudinis</name>
    <dbReference type="NCBI Taxonomy" id="2816950"/>
    <lineage>
        <taxon>Bacteria</taxon>
        <taxon>Pseudomonadati</taxon>
        <taxon>Pseudomonadota</taxon>
        <taxon>Betaproteobacteria</taxon>
        <taxon>Burkholderiales</taxon>
        <taxon>Comamonadaceae</taxon>
        <taxon>Ottowia</taxon>
    </lineage>
</organism>
<dbReference type="GO" id="GO:0016020">
    <property type="term" value="C:membrane"/>
    <property type="evidence" value="ECO:0007669"/>
    <property type="project" value="UniProtKB-SubCell"/>
</dbReference>
<feature type="transmembrane region" description="Helical" evidence="5">
    <location>
        <begin position="277"/>
        <end position="296"/>
    </location>
</feature>
<evidence type="ECO:0000313" key="10">
    <source>
        <dbReference type="Proteomes" id="UP000663903"/>
    </source>
</evidence>
<keyword evidence="9" id="KW-0436">Ligase</keyword>
<feature type="transmembrane region" description="Helical" evidence="5">
    <location>
        <begin position="51"/>
        <end position="75"/>
    </location>
</feature>
<evidence type="ECO:0000256" key="4">
    <source>
        <dbReference type="ARBA" id="ARBA00023136"/>
    </source>
</evidence>
<sequence length="516" mass="56410">MPVQVSLVAMITLPWLWPFTSGPVVAAQPYMVSVGLGALFLALCPRDAERGLALASLGWLVAALVSGFIALLQYFNFEGPLHPWVNIAEPGQAFGNLRQPNQLATLLVIGLLAVRWARTRHRSATATAPAWAAAALMLIALAATASRVGLVELLTLGALALWWAWRGGARWRSVGRATGAALALFALAALTLPWALQDTEGLAGRALVDRLQHAESTCGSRLILWRNVLHLIAQKPWLGWGWGELDYAHYITLYSGPRFCHILDNAHNLPLHIAVELGVPLALAFCTAIVWLVWRGRPWAEQDATRQLAWGVLAVIGIHSLVEYPLWYGPFQIAGAICVWLLWVTRPALNGVTPTPRMGLRRAVAAIILAATAYAGWDYHRISQIYLPVEERAAVYRDDAMGHARRSWLYADVVRFADVTTRPAVRENAAWMLPAALQALHFSPEPRVAINVIESATLLGRDDLALAHLARFRAAFPKEHARWVQGNARRLQAVGDQLKAAGEGASAAASDGEIRR</sequence>
<feature type="transmembrane region" description="Helical" evidence="5">
    <location>
        <begin position="177"/>
        <end position="196"/>
    </location>
</feature>
<feature type="transmembrane region" description="Helical" evidence="5">
    <location>
        <begin position="24"/>
        <end position="44"/>
    </location>
</feature>
<gene>
    <name evidence="9" type="ORF">J1M35_01240</name>
</gene>
<dbReference type="AlphaFoldDB" id="A0A975CLB5"/>
<keyword evidence="10" id="KW-1185">Reference proteome</keyword>
<feature type="transmembrane region" description="Helical" evidence="5">
    <location>
        <begin position="100"/>
        <end position="117"/>
    </location>
</feature>
<keyword evidence="2 5" id="KW-0812">Transmembrane</keyword>
<dbReference type="Pfam" id="PF15864">
    <property type="entry name" value="PglL_A"/>
    <property type="match status" value="1"/>
</dbReference>
<dbReference type="Pfam" id="PF11846">
    <property type="entry name" value="Wzy_C_2"/>
    <property type="match status" value="1"/>
</dbReference>
<reference evidence="9" key="1">
    <citation type="submission" date="2021-03" db="EMBL/GenBank/DDBJ databases">
        <title>Ottowia sp. 27C isolated from the cloaca of a Giant Asian pond turtle (Heosemys grandis).</title>
        <authorList>
            <person name="Spergser J."/>
            <person name="Busse H.-J."/>
        </authorList>
    </citation>
    <scope>NUCLEOTIDE SEQUENCE</scope>
    <source>
        <strain evidence="9">27C</strain>
    </source>
</reference>
<dbReference type="InterPro" id="IPR007016">
    <property type="entry name" value="O-antigen_ligase-rel_domated"/>
</dbReference>
<feature type="transmembrane region" description="Helical" evidence="5">
    <location>
        <begin position="359"/>
        <end position="377"/>
    </location>
</feature>
<evidence type="ECO:0000256" key="3">
    <source>
        <dbReference type="ARBA" id="ARBA00022989"/>
    </source>
</evidence>
<evidence type="ECO:0000256" key="5">
    <source>
        <dbReference type="SAM" id="Phobius"/>
    </source>
</evidence>
<evidence type="ECO:0000256" key="2">
    <source>
        <dbReference type="ARBA" id="ARBA00022692"/>
    </source>
</evidence>
<feature type="domain" description="Protein glycosylation ligase" evidence="8">
    <location>
        <begin position="93"/>
        <end position="114"/>
    </location>
</feature>
<keyword evidence="4 5" id="KW-0472">Membrane</keyword>
<protein>
    <submittedName>
        <fullName evidence="9">O-antigen ligase C-terminal domain-containing protein</fullName>
    </submittedName>
</protein>
<dbReference type="InterPro" id="IPR031726">
    <property type="entry name" value="PglL_A"/>
</dbReference>
<feature type="transmembrane region" description="Helical" evidence="5">
    <location>
        <begin position="124"/>
        <end position="142"/>
    </location>
</feature>
<proteinExistence type="predicted"/>
<dbReference type="KEGG" id="otd:J1M35_01240"/>
<dbReference type="InterPro" id="IPR051533">
    <property type="entry name" value="WaaL-like"/>
</dbReference>
<evidence type="ECO:0000256" key="1">
    <source>
        <dbReference type="ARBA" id="ARBA00004141"/>
    </source>
</evidence>
<name>A0A975CLB5_9BURK</name>
<dbReference type="PANTHER" id="PTHR37422:SF13">
    <property type="entry name" value="LIPOPOLYSACCHARIDE BIOSYNTHESIS PROTEIN PA4999-RELATED"/>
    <property type="match status" value="1"/>
</dbReference>
<feature type="transmembrane region" description="Helical" evidence="5">
    <location>
        <begin position="148"/>
        <end position="165"/>
    </location>
</feature>
<accession>A0A975CLB5</accession>
<dbReference type="InterPro" id="IPR021797">
    <property type="entry name" value="Wzy_C_2"/>
</dbReference>
<comment type="subcellular location">
    <subcellularLocation>
        <location evidence="1">Membrane</location>
        <topology evidence="1">Multi-pass membrane protein</topology>
    </subcellularLocation>
</comment>
<dbReference type="EMBL" id="CP071796">
    <property type="protein sequence ID" value="QTD45583.1"/>
    <property type="molecule type" value="Genomic_DNA"/>
</dbReference>
<dbReference type="GO" id="GO:0016874">
    <property type="term" value="F:ligase activity"/>
    <property type="evidence" value="ECO:0007669"/>
    <property type="project" value="UniProtKB-KW"/>
</dbReference>
<keyword evidence="3 5" id="KW-1133">Transmembrane helix</keyword>
<evidence type="ECO:0000259" key="6">
    <source>
        <dbReference type="Pfam" id="PF04932"/>
    </source>
</evidence>